<dbReference type="Proteomes" id="UP000284916">
    <property type="component" value="Unassembled WGS sequence"/>
</dbReference>
<dbReference type="PANTHER" id="PTHR46797:SF1">
    <property type="entry name" value="METHYLPHOSPHONATE SYNTHASE"/>
    <property type="match status" value="1"/>
</dbReference>
<dbReference type="AlphaFoldDB" id="A0A415J694"/>
<name>A0A415J694_9BACT</name>
<dbReference type="RefSeq" id="WP_118243867.1">
    <property type="nucleotide sequence ID" value="NZ_DBFVRS010000039.1"/>
</dbReference>
<dbReference type="GO" id="GO:0003700">
    <property type="term" value="F:DNA-binding transcription factor activity"/>
    <property type="evidence" value="ECO:0007669"/>
    <property type="project" value="TreeGrafter"/>
</dbReference>
<dbReference type="InterPro" id="IPR010982">
    <property type="entry name" value="Lambda_DNA-bd_dom_sf"/>
</dbReference>
<dbReference type="EMBL" id="QRJS01000023">
    <property type="protein sequence ID" value="RHH43318.1"/>
    <property type="molecule type" value="Genomic_DNA"/>
</dbReference>
<sequence length="165" mass="18958">MKEKEEYKIGKLLASIRKTMGLSQTEVAEKSHVTRQNISRIELGKYSPGADVIQRIEEALGVERIYITKNNIIMGESLSLILGATDVQELYKVAKVLPCFRLVELSKDKNFVSAIWDDEYEMDYEEPEMELDSILTNLNWCCGDPEEYPLGSKCWWFVEGLEPEL</sequence>
<dbReference type="CDD" id="cd00093">
    <property type="entry name" value="HTH_XRE"/>
    <property type="match status" value="1"/>
</dbReference>
<dbReference type="EMBL" id="QROI01000009">
    <property type="protein sequence ID" value="RHL15730.1"/>
    <property type="molecule type" value="Genomic_DNA"/>
</dbReference>
<dbReference type="SMART" id="SM00530">
    <property type="entry name" value="HTH_XRE"/>
    <property type="match status" value="1"/>
</dbReference>
<dbReference type="SUPFAM" id="SSF47413">
    <property type="entry name" value="lambda repressor-like DNA-binding domains"/>
    <property type="match status" value="1"/>
</dbReference>
<evidence type="ECO:0000313" key="5">
    <source>
        <dbReference type="Proteomes" id="UP000284916"/>
    </source>
</evidence>
<dbReference type="Gene3D" id="1.10.260.40">
    <property type="entry name" value="lambda repressor-like DNA-binding domains"/>
    <property type="match status" value="1"/>
</dbReference>
<feature type="domain" description="HTH cro/C1-type" evidence="2">
    <location>
        <begin position="13"/>
        <end position="67"/>
    </location>
</feature>
<accession>A0A415J694</accession>
<evidence type="ECO:0000313" key="3">
    <source>
        <dbReference type="EMBL" id="RHH43318.1"/>
    </source>
</evidence>
<evidence type="ECO:0000256" key="1">
    <source>
        <dbReference type="ARBA" id="ARBA00023125"/>
    </source>
</evidence>
<gene>
    <name evidence="4" type="ORF">DW035_07100</name>
    <name evidence="3" type="ORF">DW204_09745</name>
</gene>
<keyword evidence="1" id="KW-0238">DNA-binding</keyword>
<dbReference type="PANTHER" id="PTHR46797">
    <property type="entry name" value="HTH-TYPE TRANSCRIPTIONAL REGULATOR"/>
    <property type="match status" value="1"/>
</dbReference>
<proteinExistence type="predicted"/>
<protein>
    <submittedName>
        <fullName evidence="4">Helix-turn-helix domain-containing protein</fullName>
    </submittedName>
</protein>
<evidence type="ECO:0000313" key="4">
    <source>
        <dbReference type="EMBL" id="RHL15730.1"/>
    </source>
</evidence>
<dbReference type="Pfam" id="PF01381">
    <property type="entry name" value="HTH_3"/>
    <property type="match status" value="1"/>
</dbReference>
<dbReference type="GO" id="GO:0005829">
    <property type="term" value="C:cytosol"/>
    <property type="evidence" value="ECO:0007669"/>
    <property type="project" value="TreeGrafter"/>
</dbReference>
<evidence type="ECO:0000259" key="2">
    <source>
        <dbReference type="PROSITE" id="PS50943"/>
    </source>
</evidence>
<organism evidence="4 5">
    <name type="scientific">Phocaeicola plebeius</name>
    <dbReference type="NCBI Taxonomy" id="310297"/>
    <lineage>
        <taxon>Bacteria</taxon>
        <taxon>Pseudomonadati</taxon>
        <taxon>Bacteroidota</taxon>
        <taxon>Bacteroidia</taxon>
        <taxon>Bacteroidales</taxon>
        <taxon>Bacteroidaceae</taxon>
        <taxon>Phocaeicola</taxon>
    </lineage>
</organism>
<dbReference type="GO" id="GO:0003677">
    <property type="term" value="F:DNA binding"/>
    <property type="evidence" value="ECO:0007669"/>
    <property type="project" value="UniProtKB-KW"/>
</dbReference>
<comment type="caution">
    <text evidence="4">The sequence shown here is derived from an EMBL/GenBank/DDBJ whole genome shotgun (WGS) entry which is preliminary data.</text>
</comment>
<reference evidence="5 6" key="1">
    <citation type="submission" date="2018-08" db="EMBL/GenBank/DDBJ databases">
        <title>A genome reference for cultivated species of the human gut microbiota.</title>
        <authorList>
            <person name="Zou Y."/>
            <person name="Xue W."/>
            <person name="Luo G."/>
        </authorList>
    </citation>
    <scope>NUCLEOTIDE SEQUENCE [LARGE SCALE GENOMIC DNA]</scope>
    <source>
        <strain evidence="4 5">AF39-11</strain>
        <strain evidence="3 6">AM17-44</strain>
    </source>
</reference>
<evidence type="ECO:0000313" key="6">
    <source>
        <dbReference type="Proteomes" id="UP000284998"/>
    </source>
</evidence>
<dbReference type="Proteomes" id="UP000284998">
    <property type="component" value="Unassembled WGS sequence"/>
</dbReference>
<dbReference type="InterPro" id="IPR050807">
    <property type="entry name" value="TransReg_Diox_bact_type"/>
</dbReference>
<dbReference type="PROSITE" id="PS50943">
    <property type="entry name" value="HTH_CROC1"/>
    <property type="match status" value="1"/>
</dbReference>
<dbReference type="InterPro" id="IPR001387">
    <property type="entry name" value="Cro/C1-type_HTH"/>
</dbReference>